<keyword evidence="11" id="KW-0464">Manganese</keyword>
<dbReference type="GO" id="GO:0030145">
    <property type="term" value="F:manganese ion binding"/>
    <property type="evidence" value="ECO:0007669"/>
    <property type="project" value="InterPro"/>
</dbReference>
<proteinExistence type="inferred from homology"/>
<keyword evidence="16" id="KW-1185">Reference proteome</keyword>
<dbReference type="SUPFAM" id="SSF53092">
    <property type="entry name" value="Creatinase/prolidase N-terminal domain"/>
    <property type="match status" value="1"/>
</dbReference>
<evidence type="ECO:0000256" key="9">
    <source>
        <dbReference type="ARBA" id="ARBA00022801"/>
    </source>
</evidence>
<dbReference type="PANTHER" id="PTHR43226:SF3">
    <property type="entry name" value="XAA-PRO AMINOPEPTIDASE AN0832-RELATED"/>
    <property type="match status" value="1"/>
</dbReference>
<dbReference type="GO" id="GO:0070006">
    <property type="term" value="F:metalloaminopeptidase activity"/>
    <property type="evidence" value="ECO:0007669"/>
    <property type="project" value="InterPro"/>
</dbReference>
<dbReference type="CDD" id="cd01087">
    <property type="entry name" value="Prolidase"/>
    <property type="match status" value="1"/>
</dbReference>
<evidence type="ECO:0000256" key="6">
    <source>
        <dbReference type="ARBA" id="ARBA00022438"/>
    </source>
</evidence>
<dbReference type="SUPFAM" id="SSF55920">
    <property type="entry name" value="Creatinase/aminopeptidase"/>
    <property type="match status" value="1"/>
</dbReference>
<protein>
    <recommendedName>
        <fullName evidence="5">Xaa-Pro aminopeptidase</fullName>
        <ecNumber evidence="5">3.4.11.9</ecNumber>
    </recommendedName>
    <alternativeName>
        <fullName evidence="12">Aminoacylproline aminopeptidase</fullName>
    </alternativeName>
    <alternativeName>
        <fullName evidence="13">Prolidase</fullName>
    </alternativeName>
</protein>
<feature type="domain" description="Aminopeptidase P N-terminal" evidence="14">
    <location>
        <begin position="45"/>
        <end position="176"/>
    </location>
</feature>
<dbReference type="Proteomes" id="UP001140453">
    <property type="component" value="Unassembled WGS sequence"/>
</dbReference>
<dbReference type="Gene3D" id="3.40.350.10">
    <property type="entry name" value="Creatinase/prolidase N-terminal domain"/>
    <property type="match status" value="1"/>
</dbReference>
<dbReference type="OrthoDB" id="10261878at2759"/>
<reference evidence="15" key="1">
    <citation type="submission" date="2022-10" db="EMBL/GenBank/DDBJ databases">
        <title>Tapping the CABI collections for fungal endophytes: first genome assemblies for Collariella, Neodidymelliopsis, Ascochyta clinopodiicola, Didymella pomorum, Didymosphaeria variabile, Neocosmospora piperis and Neocucurbitaria cava.</title>
        <authorList>
            <person name="Hill R."/>
        </authorList>
    </citation>
    <scope>NUCLEOTIDE SEQUENCE</scope>
    <source>
        <strain evidence="15">IMI 355082</strain>
    </source>
</reference>
<comment type="similarity">
    <text evidence="4">Belongs to the peptidase M24B family.</text>
</comment>
<comment type="catalytic activity">
    <reaction evidence="1">
        <text>Release of any N-terminal amino acid, including proline, that is linked to proline, even from a dipeptide or tripeptide.</text>
        <dbReference type="EC" id="3.4.11.9"/>
    </reaction>
</comment>
<comment type="caution">
    <text evidence="15">The sequence shown here is derived from an EMBL/GenBank/DDBJ whole genome shotgun (WGS) entry which is preliminary data.</text>
</comment>
<evidence type="ECO:0000259" key="14">
    <source>
        <dbReference type="SMART" id="SM01011"/>
    </source>
</evidence>
<evidence type="ECO:0000256" key="13">
    <source>
        <dbReference type="ARBA" id="ARBA00032413"/>
    </source>
</evidence>
<evidence type="ECO:0000256" key="12">
    <source>
        <dbReference type="ARBA" id="ARBA00030849"/>
    </source>
</evidence>
<evidence type="ECO:0000256" key="4">
    <source>
        <dbReference type="ARBA" id="ARBA00008766"/>
    </source>
</evidence>
<dbReference type="SMART" id="SM01011">
    <property type="entry name" value="AMP_N"/>
    <property type="match status" value="1"/>
</dbReference>
<keyword evidence="10" id="KW-0482">Metalloprotease</keyword>
<evidence type="ECO:0000313" key="15">
    <source>
        <dbReference type="EMBL" id="KAJ4391435.1"/>
    </source>
</evidence>
<dbReference type="InterPro" id="IPR000994">
    <property type="entry name" value="Pept_M24"/>
</dbReference>
<sequence length="507" mass="56697">METHYDYNLVDVDEFDALSIELRLQSSNALIYPGTEAKQSQPEKYPAKTHARKVKDELNVTSGLVYLDGQVEKHWEDTDGDMPFRQRRYAFYLSGANFPGIKVTYDIAKDSLILWVPVRPPSKVLWYGTIPSIKECMAKFDVDSVRDIADLQAYLEEILDPQSNPTTVHVLHMKERPPPLSWERPADGITLQPDDASLKVAMAFARAVKTPYEISKIRRANEISSEAHREVLRHIKSLKNEAQVESIFLSKCRELGAKQQAYPPIAGSGPNAAVLHYSANDQDFGKRQLMVLDAGAEFDCYASDVTRTFPLNGKLSHEAKKVYQIVLAMQESCINMIRPGTSWRDVQLNAVDVARKGLLNIGILQPGHSGQMPSNDAVRPFFPHGLGHLVGLDTHDVILEAVITFGGKRHSWDALAFEGSNSAARKLMEGMVITCEPGIYFNRAFIDDYLSTTPYLEQYVNRAMLEEYYPVAGCRLEDCILVTDNGWENLTTAPKGNDMIEAINGGA</sequence>
<evidence type="ECO:0000256" key="7">
    <source>
        <dbReference type="ARBA" id="ARBA00022670"/>
    </source>
</evidence>
<evidence type="ECO:0000256" key="8">
    <source>
        <dbReference type="ARBA" id="ARBA00022723"/>
    </source>
</evidence>
<dbReference type="GO" id="GO:0006508">
    <property type="term" value="P:proteolysis"/>
    <property type="evidence" value="ECO:0007669"/>
    <property type="project" value="UniProtKB-KW"/>
</dbReference>
<keyword evidence="6" id="KW-0031">Aminopeptidase</keyword>
<dbReference type="Gene3D" id="3.90.230.10">
    <property type="entry name" value="Creatinase/methionine aminopeptidase superfamily"/>
    <property type="match status" value="1"/>
</dbReference>
<evidence type="ECO:0000313" key="16">
    <source>
        <dbReference type="Proteomes" id="UP001140453"/>
    </source>
</evidence>
<organism evidence="15 16">
    <name type="scientific">Gnomoniopsis smithogilvyi</name>
    <dbReference type="NCBI Taxonomy" id="1191159"/>
    <lineage>
        <taxon>Eukaryota</taxon>
        <taxon>Fungi</taxon>
        <taxon>Dikarya</taxon>
        <taxon>Ascomycota</taxon>
        <taxon>Pezizomycotina</taxon>
        <taxon>Sordariomycetes</taxon>
        <taxon>Sordariomycetidae</taxon>
        <taxon>Diaporthales</taxon>
        <taxon>Gnomoniaceae</taxon>
        <taxon>Gnomoniopsis</taxon>
    </lineage>
</organism>
<evidence type="ECO:0000256" key="2">
    <source>
        <dbReference type="ARBA" id="ARBA00001936"/>
    </source>
</evidence>
<evidence type="ECO:0000256" key="1">
    <source>
        <dbReference type="ARBA" id="ARBA00001424"/>
    </source>
</evidence>
<dbReference type="EMBL" id="JAPEVB010000003">
    <property type="protein sequence ID" value="KAJ4391435.1"/>
    <property type="molecule type" value="Genomic_DNA"/>
</dbReference>
<dbReference type="InterPro" id="IPR052433">
    <property type="entry name" value="X-Pro_dipept-like"/>
</dbReference>
<evidence type="ECO:0000256" key="5">
    <source>
        <dbReference type="ARBA" id="ARBA00012574"/>
    </source>
</evidence>
<accession>A0A9W8YUU9</accession>
<keyword evidence="7" id="KW-0645">Protease</keyword>
<dbReference type="EC" id="3.4.11.9" evidence="5"/>
<gene>
    <name evidence="15" type="ORF">N0V93_005052</name>
</gene>
<evidence type="ECO:0000256" key="11">
    <source>
        <dbReference type="ARBA" id="ARBA00023211"/>
    </source>
</evidence>
<evidence type="ECO:0000256" key="3">
    <source>
        <dbReference type="ARBA" id="ARBA00002443"/>
    </source>
</evidence>
<dbReference type="Pfam" id="PF00557">
    <property type="entry name" value="Peptidase_M24"/>
    <property type="match status" value="1"/>
</dbReference>
<dbReference type="Pfam" id="PF05195">
    <property type="entry name" value="AMP_N"/>
    <property type="match status" value="1"/>
</dbReference>
<evidence type="ECO:0000256" key="10">
    <source>
        <dbReference type="ARBA" id="ARBA00023049"/>
    </source>
</evidence>
<dbReference type="AlphaFoldDB" id="A0A9W8YUU9"/>
<comment type="cofactor">
    <cofactor evidence="2">
        <name>Mn(2+)</name>
        <dbReference type="ChEBI" id="CHEBI:29035"/>
    </cofactor>
</comment>
<name>A0A9W8YUU9_9PEZI</name>
<comment type="function">
    <text evidence="3">Catalyzes the removal of a penultimate prolyl residue from the N-termini of peptides.</text>
</comment>
<dbReference type="InterPro" id="IPR029149">
    <property type="entry name" value="Creatin/AminoP/Spt16_N"/>
</dbReference>
<dbReference type="InterPro" id="IPR007865">
    <property type="entry name" value="Aminopep_P_N"/>
</dbReference>
<dbReference type="InterPro" id="IPR036005">
    <property type="entry name" value="Creatinase/aminopeptidase-like"/>
</dbReference>
<dbReference type="PANTHER" id="PTHR43226">
    <property type="entry name" value="XAA-PRO AMINOPEPTIDASE 3"/>
    <property type="match status" value="1"/>
</dbReference>
<keyword evidence="8" id="KW-0479">Metal-binding</keyword>
<keyword evidence="9" id="KW-0378">Hydrolase</keyword>